<reference evidence="2" key="1">
    <citation type="submission" date="2021-01" db="EMBL/GenBank/DDBJ databases">
        <title>Genome public.</title>
        <authorList>
            <person name="Liu C."/>
            <person name="Sun Q."/>
        </authorList>
    </citation>
    <scope>NUCLEOTIDE SEQUENCE</scope>
    <source>
        <strain evidence="2">M6</strain>
    </source>
</reference>
<dbReference type="InterPro" id="IPR001434">
    <property type="entry name" value="OmcB-like_DUF11"/>
</dbReference>
<dbReference type="Pfam" id="PF01345">
    <property type="entry name" value="DUF11"/>
    <property type="match status" value="1"/>
</dbReference>
<name>A0A934WSS7_9FIRM</name>
<protein>
    <recommendedName>
        <fullName evidence="1">DUF11 domain-containing protein</fullName>
    </recommendedName>
</protein>
<dbReference type="Proteomes" id="UP000633365">
    <property type="component" value="Unassembled WGS sequence"/>
</dbReference>
<evidence type="ECO:0000313" key="3">
    <source>
        <dbReference type="Proteomes" id="UP000633365"/>
    </source>
</evidence>
<accession>A0A934WSS7</accession>
<sequence>MATTFTNTATLSYTGGSVQSNIAVGSVEGILSVSKTTAAQDYQTGESITYAVSIINHSDTAVTGLTVTDDLGSYIFNTGTVQPLSYIEDSALYFSDGVLQPTPAVSTADGLVFSDISIPAGGSAVIVYEAQVTEYAPPETGGVIENTVTVSGTGLCDVNATENVPAAVGAALSVLKSIAPIPVAENGEVTYTFRLQNNGNTAVTAADNAVISDAFSPILSNISVALDGTPLAEGTDYTYNQNTGLFQTANGVITIPAATFTQDAVTGAWSVEPGTATLTVTGTIGSMCDTGAAEFGG</sequence>
<organism evidence="2 3">
    <name type="scientific">Ruminococcus difficilis</name>
    <dbReference type="NCBI Taxonomy" id="2763069"/>
    <lineage>
        <taxon>Bacteria</taxon>
        <taxon>Bacillati</taxon>
        <taxon>Bacillota</taxon>
        <taxon>Clostridia</taxon>
        <taxon>Eubacteriales</taxon>
        <taxon>Oscillospiraceae</taxon>
        <taxon>Ruminococcus</taxon>
    </lineage>
</organism>
<evidence type="ECO:0000313" key="2">
    <source>
        <dbReference type="EMBL" id="MBK6089254.1"/>
    </source>
</evidence>
<dbReference type="EMBL" id="JAEQMG010000119">
    <property type="protein sequence ID" value="MBK6089254.1"/>
    <property type="molecule type" value="Genomic_DNA"/>
</dbReference>
<proteinExistence type="predicted"/>
<evidence type="ECO:0000259" key="1">
    <source>
        <dbReference type="Pfam" id="PF01345"/>
    </source>
</evidence>
<keyword evidence="3" id="KW-1185">Reference proteome</keyword>
<comment type="caution">
    <text evidence="2">The sequence shown here is derived from an EMBL/GenBank/DDBJ whole genome shotgun (WGS) entry which is preliminary data.</text>
</comment>
<dbReference type="AlphaFoldDB" id="A0A934WSS7"/>
<gene>
    <name evidence="2" type="ORF">JKK62_11490</name>
</gene>
<dbReference type="RefSeq" id="WP_186833961.1">
    <property type="nucleotide sequence ID" value="NZ_JAEQMG010000119.1"/>
</dbReference>
<feature type="domain" description="DUF11" evidence="1">
    <location>
        <begin position="31"/>
        <end position="164"/>
    </location>
</feature>